<dbReference type="EMBL" id="JACIDT010000009">
    <property type="protein sequence ID" value="MBB3927082.1"/>
    <property type="molecule type" value="Genomic_DNA"/>
</dbReference>
<evidence type="ECO:0000256" key="7">
    <source>
        <dbReference type="ARBA" id="ARBA00023065"/>
    </source>
</evidence>
<evidence type="ECO:0000256" key="11">
    <source>
        <dbReference type="PROSITE-ProRule" id="PRU01360"/>
    </source>
</evidence>
<dbReference type="InterPro" id="IPR036942">
    <property type="entry name" value="Beta-barrel_TonB_sf"/>
</dbReference>
<dbReference type="InterPro" id="IPR000531">
    <property type="entry name" value="Beta-barrel_TonB"/>
</dbReference>
<comment type="caution">
    <text evidence="16">The sequence shown here is derived from an EMBL/GenBank/DDBJ whole genome shotgun (WGS) entry which is preliminary data.</text>
</comment>
<keyword evidence="5 11" id="KW-0812">Transmembrane</keyword>
<keyword evidence="17" id="KW-1185">Reference proteome</keyword>
<keyword evidence="2 11" id="KW-0813">Transport</keyword>
<dbReference type="PANTHER" id="PTHR32552">
    <property type="entry name" value="FERRICHROME IRON RECEPTOR-RELATED"/>
    <property type="match status" value="1"/>
</dbReference>
<keyword evidence="7" id="KW-0406">Ion transport</keyword>
<evidence type="ECO:0000256" key="3">
    <source>
        <dbReference type="ARBA" id="ARBA00022452"/>
    </source>
</evidence>
<dbReference type="CDD" id="cd01347">
    <property type="entry name" value="ligand_gated_channel"/>
    <property type="match status" value="1"/>
</dbReference>
<dbReference type="AlphaFoldDB" id="A0A7W6BNY7"/>
<evidence type="ECO:0000256" key="4">
    <source>
        <dbReference type="ARBA" id="ARBA00022496"/>
    </source>
</evidence>
<evidence type="ECO:0000313" key="17">
    <source>
        <dbReference type="Proteomes" id="UP000571950"/>
    </source>
</evidence>
<organism evidence="16 17">
    <name type="scientific">Sphingobium jiangsuense</name>
    <dbReference type="NCBI Taxonomy" id="870476"/>
    <lineage>
        <taxon>Bacteria</taxon>
        <taxon>Pseudomonadati</taxon>
        <taxon>Pseudomonadota</taxon>
        <taxon>Alphaproteobacteria</taxon>
        <taxon>Sphingomonadales</taxon>
        <taxon>Sphingomonadaceae</taxon>
        <taxon>Sphingobium</taxon>
    </lineage>
</organism>
<comment type="subcellular location">
    <subcellularLocation>
        <location evidence="1 11">Cell outer membrane</location>
        <topology evidence="1 11">Multi-pass membrane protein</topology>
    </subcellularLocation>
</comment>
<feature type="domain" description="TonB-dependent receptor-like beta-barrel" evidence="14">
    <location>
        <begin position="277"/>
        <end position="750"/>
    </location>
</feature>
<keyword evidence="9 11" id="KW-0472">Membrane</keyword>
<dbReference type="Pfam" id="PF07715">
    <property type="entry name" value="Plug"/>
    <property type="match status" value="1"/>
</dbReference>
<proteinExistence type="inferred from homology"/>
<dbReference type="InterPro" id="IPR039426">
    <property type="entry name" value="TonB-dep_rcpt-like"/>
</dbReference>
<evidence type="ECO:0000313" key="16">
    <source>
        <dbReference type="EMBL" id="MBB3927082.1"/>
    </source>
</evidence>
<feature type="domain" description="TonB-dependent receptor plug" evidence="15">
    <location>
        <begin position="56"/>
        <end position="165"/>
    </location>
</feature>
<protein>
    <submittedName>
        <fullName evidence="16">Iron complex outermembrane receptor protein</fullName>
    </submittedName>
</protein>
<evidence type="ECO:0000259" key="15">
    <source>
        <dbReference type="Pfam" id="PF07715"/>
    </source>
</evidence>
<gene>
    <name evidence="16" type="ORF">GGR43_002805</name>
</gene>
<keyword evidence="13" id="KW-0732">Signal</keyword>
<evidence type="ECO:0000256" key="13">
    <source>
        <dbReference type="SAM" id="SignalP"/>
    </source>
</evidence>
<reference evidence="16 17" key="1">
    <citation type="submission" date="2020-08" db="EMBL/GenBank/DDBJ databases">
        <title>Genomic Encyclopedia of Type Strains, Phase IV (KMG-IV): sequencing the most valuable type-strain genomes for metagenomic binning, comparative biology and taxonomic classification.</title>
        <authorList>
            <person name="Goeker M."/>
        </authorList>
    </citation>
    <scope>NUCLEOTIDE SEQUENCE [LARGE SCALE GENOMIC DNA]</scope>
    <source>
        <strain evidence="16 17">DSM 26189</strain>
    </source>
</reference>
<keyword evidence="10 11" id="KW-0998">Cell outer membrane</keyword>
<dbReference type="Proteomes" id="UP000571950">
    <property type="component" value="Unassembled WGS sequence"/>
</dbReference>
<keyword evidence="8 12" id="KW-0798">TonB box</keyword>
<feature type="chain" id="PRO_5031113822" evidence="13">
    <location>
        <begin position="26"/>
        <end position="786"/>
    </location>
</feature>
<keyword evidence="16" id="KW-0675">Receptor</keyword>
<dbReference type="Gene3D" id="2.40.170.20">
    <property type="entry name" value="TonB-dependent receptor, beta-barrel domain"/>
    <property type="match status" value="1"/>
</dbReference>
<evidence type="ECO:0000256" key="8">
    <source>
        <dbReference type="ARBA" id="ARBA00023077"/>
    </source>
</evidence>
<evidence type="ECO:0000259" key="14">
    <source>
        <dbReference type="Pfam" id="PF00593"/>
    </source>
</evidence>
<evidence type="ECO:0000256" key="6">
    <source>
        <dbReference type="ARBA" id="ARBA00023004"/>
    </source>
</evidence>
<evidence type="ECO:0000256" key="9">
    <source>
        <dbReference type="ARBA" id="ARBA00023136"/>
    </source>
</evidence>
<evidence type="ECO:0000256" key="1">
    <source>
        <dbReference type="ARBA" id="ARBA00004571"/>
    </source>
</evidence>
<dbReference type="PANTHER" id="PTHR32552:SF81">
    <property type="entry name" value="TONB-DEPENDENT OUTER MEMBRANE RECEPTOR"/>
    <property type="match status" value="1"/>
</dbReference>
<evidence type="ECO:0000256" key="5">
    <source>
        <dbReference type="ARBA" id="ARBA00022692"/>
    </source>
</evidence>
<dbReference type="GO" id="GO:0009279">
    <property type="term" value="C:cell outer membrane"/>
    <property type="evidence" value="ECO:0007669"/>
    <property type="project" value="UniProtKB-SubCell"/>
</dbReference>
<evidence type="ECO:0000256" key="10">
    <source>
        <dbReference type="ARBA" id="ARBA00023237"/>
    </source>
</evidence>
<sequence length="786" mass="85033">MMRRVKTLLAGSGVLLAVVASPALAQQAGGQGAESESGNVGVGDIVVTANRRSENLQKVPVTVAALGASELEAKGVSDATALNGIVPNLRVNSPFSETQPNFTVRGIGVANEFNPNAQSPIGVYFDEVYQGFRASHGAALFDLERIEVLKGPQGTLYGRNTTGGAINIITRRPELSGANGYLTAGYGNYNRFTMTAAAEATLVEDRLGVRAAVTRLYRDGVIRNVTGRYGAANPYVGNKDYDSIDSWAGRLTVRARPTETLDMTLRGYFSNQKPIGTTGVVVQLSPGGADLSGRTLPGLGERESAATNQGRYRTKSWGVSLKTDWALGAVDLTSVTGYDHGSLNQPFDFDGSPSLIGQWDPNTAKFRSVGQDLHATYEGGGFKLIGGVYYGWQRVDLLNRYFYLGVFNDLAGPGQFNPAGQFFPGLPPTAIDARQQMRQSQSTYAAYLEAEIRLAERVKLTLGGRLTHEKVGLTDFSSLLYDSSRNPALYTYSSSGANSAAPGAPVLTGIVPDVTRKITEPTGRAILSYEVTDSAMLYASYSHGYRSGSFNGQSIVPVPNFVPAEFADALEAGFKARFFDNDLQINGALFYNKYKGQQVQEIQNGAAFLRSLNGRMYGFELDLKALPHPRVRLEASLGYLNTRYDDGQFLAPGDPAATDPRGIALGGNAFPFAPQWTASFSPAFTLAQFDRSSVTLQGDVTYVSRQYFDPFNDRQAAGPLREGQRGYALANASLRYDAEAFSASFWVRNLFDKYYNAYGLNIESFGFDFFTPGAPRTYGVEATIRF</sequence>
<dbReference type="Pfam" id="PF00593">
    <property type="entry name" value="TonB_dep_Rec_b-barrel"/>
    <property type="match status" value="1"/>
</dbReference>
<comment type="similarity">
    <text evidence="11 12">Belongs to the TonB-dependent receptor family.</text>
</comment>
<dbReference type="PROSITE" id="PS52016">
    <property type="entry name" value="TONB_DEPENDENT_REC_3"/>
    <property type="match status" value="1"/>
</dbReference>
<evidence type="ECO:0000256" key="12">
    <source>
        <dbReference type="RuleBase" id="RU003357"/>
    </source>
</evidence>
<name>A0A7W6BNY7_9SPHN</name>
<keyword evidence="6" id="KW-0408">Iron</keyword>
<feature type="signal peptide" evidence="13">
    <location>
        <begin position="1"/>
        <end position="25"/>
    </location>
</feature>
<dbReference type="GO" id="GO:0006826">
    <property type="term" value="P:iron ion transport"/>
    <property type="evidence" value="ECO:0007669"/>
    <property type="project" value="UniProtKB-KW"/>
</dbReference>
<keyword evidence="4" id="KW-0410">Iron transport</keyword>
<dbReference type="RefSeq" id="WP_188072578.1">
    <property type="nucleotide sequence ID" value="NZ_JACIDT010000009.1"/>
</dbReference>
<dbReference type="InterPro" id="IPR012910">
    <property type="entry name" value="Plug_dom"/>
</dbReference>
<accession>A0A7W6BNY7</accession>
<evidence type="ECO:0000256" key="2">
    <source>
        <dbReference type="ARBA" id="ARBA00022448"/>
    </source>
</evidence>
<dbReference type="SUPFAM" id="SSF56935">
    <property type="entry name" value="Porins"/>
    <property type="match status" value="1"/>
</dbReference>
<keyword evidence="3 11" id="KW-1134">Transmembrane beta strand</keyword>